<accession>A0A6J4LSX8</accession>
<evidence type="ECO:0000313" key="3">
    <source>
        <dbReference type="EMBL" id="CAA9341568.1"/>
    </source>
</evidence>
<dbReference type="PANTHER" id="PTHR38463">
    <property type="entry name" value="STRESS RESPONSE PROTEIN YSNF"/>
    <property type="match status" value="1"/>
</dbReference>
<evidence type="ECO:0000259" key="2">
    <source>
        <dbReference type="Pfam" id="PF09557"/>
    </source>
</evidence>
<gene>
    <name evidence="3" type="ORF">AVDCRST_MAG07-2401</name>
</gene>
<protein>
    <recommendedName>
        <fullName evidence="2">DUF2382 domain-containing protein</fullName>
    </recommendedName>
</protein>
<dbReference type="InterPro" id="IPR052967">
    <property type="entry name" value="Stress_Response_Assoc"/>
</dbReference>
<organism evidence="3">
    <name type="scientific">uncultured Frankineae bacterium</name>
    <dbReference type="NCBI Taxonomy" id="437475"/>
    <lineage>
        <taxon>Bacteria</taxon>
        <taxon>Bacillati</taxon>
        <taxon>Actinomycetota</taxon>
        <taxon>Actinomycetes</taxon>
        <taxon>Frankiales</taxon>
        <taxon>environmental samples</taxon>
    </lineage>
</organism>
<reference evidence="3" key="1">
    <citation type="submission" date="2020-02" db="EMBL/GenBank/DDBJ databases">
        <authorList>
            <person name="Meier V. D."/>
        </authorList>
    </citation>
    <scope>NUCLEOTIDE SEQUENCE</scope>
    <source>
        <strain evidence="3">AVDCRST_MAG07</strain>
    </source>
</reference>
<dbReference type="PANTHER" id="PTHR38463:SF1">
    <property type="entry name" value="STRESS RESPONSE PROTEIN YSNF"/>
    <property type="match status" value="1"/>
</dbReference>
<sequence>MTHDPAIHDPDQSRTAAPGAASTPSAAGSELSGGRTDPGEVVRSEERLRVGTVTEQAGAVRARKRVDVENVSTHVDRGTEQAELERTPADAETDSGEVETLPDGSISIPVFEEQIVVTKRLVVRERVVLRKHTVYEEQVVTADVRREHLEIEAVGDAVVQDEGQVRP</sequence>
<proteinExistence type="predicted"/>
<feature type="compositionally biased region" description="Basic and acidic residues" evidence="1">
    <location>
        <begin position="1"/>
        <end position="12"/>
    </location>
</feature>
<dbReference type="Pfam" id="PF09557">
    <property type="entry name" value="DUF2382"/>
    <property type="match status" value="1"/>
</dbReference>
<name>A0A6J4LSX8_9ACTN</name>
<dbReference type="InterPro" id="IPR019060">
    <property type="entry name" value="DUF2382"/>
</dbReference>
<dbReference type="EMBL" id="CADCUB010000117">
    <property type="protein sequence ID" value="CAA9341568.1"/>
    <property type="molecule type" value="Genomic_DNA"/>
</dbReference>
<feature type="compositionally biased region" description="Basic and acidic residues" evidence="1">
    <location>
        <begin position="37"/>
        <end position="49"/>
    </location>
</feature>
<evidence type="ECO:0000256" key="1">
    <source>
        <dbReference type="SAM" id="MobiDB-lite"/>
    </source>
</evidence>
<feature type="compositionally biased region" description="Low complexity" evidence="1">
    <location>
        <begin position="15"/>
        <end position="28"/>
    </location>
</feature>
<feature type="compositionally biased region" description="Basic and acidic residues" evidence="1">
    <location>
        <begin position="74"/>
        <end position="89"/>
    </location>
</feature>
<feature type="domain" description="DUF2382" evidence="2">
    <location>
        <begin position="43"/>
        <end position="151"/>
    </location>
</feature>
<dbReference type="AlphaFoldDB" id="A0A6J4LSX8"/>
<feature type="region of interest" description="Disordered" evidence="1">
    <location>
        <begin position="1"/>
        <end position="103"/>
    </location>
</feature>